<gene>
    <name evidence="1" type="ORF">BDA96_01G180700</name>
</gene>
<dbReference type="AlphaFoldDB" id="A0A921UYZ5"/>
<proteinExistence type="predicted"/>
<dbReference type="Proteomes" id="UP000807115">
    <property type="component" value="Chromosome 1"/>
</dbReference>
<sequence>MWRLMRIKGTSRTCLGCVADKRNAFSSPGSLSAGCAWYAAPAPRFLCFVRRSFRPPCLIVCSSPCICYFVLCRFTVHCCRFGGPLFCCVTLVPSRLCFFDGLVQKQMPVDAFATPGADAGDDDPAEGACMLVICLRFSLFLKIPIRLVPSPLSTQPRSMATIGRCLKRLMTGSIETIGDLNVDTNQTAVAPALILQRFHTTCRETTHRHVALNRIGARNSTEASRIAETIFHCCDWIVHPLCLDSFV</sequence>
<organism evidence="1 2">
    <name type="scientific">Sorghum bicolor</name>
    <name type="common">Sorghum</name>
    <name type="synonym">Sorghum vulgare</name>
    <dbReference type="NCBI Taxonomy" id="4558"/>
    <lineage>
        <taxon>Eukaryota</taxon>
        <taxon>Viridiplantae</taxon>
        <taxon>Streptophyta</taxon>
        <taxon>Embryophyta</taxon>
        <taxon>Tracheophyta</taxon>
        <taxon>Spermatophyta</taxon>
        <taxon>Magnoliopsida</taxon>
        <taxon>Liliopsida</taxon>
        <taxon>Poales</taxon>
        <taxon>Poaceae</taxon>
        <taxon>PACMAD clade</taxon>
        <taxon>Panicoideae</taxon>
        <taxon>Andropogonodae</taxon>
        <taxon>Andropogoneae</taxon>
        <taxon>Sorghinae</taxon>
        <taxon>Sorghum</taxon>
    </lineage>
</organism>
<reference evidence="1" key="2">
    <citation type="submission" date="2020-10" db="EMBL/GenBank/DDBJ databases">
        <authorList>
            <person name="Cooper E.A."/>
            <person name="Brenton Z.W."/>
            <person name="Flinn B.S."/>
            <person name="Jenkins J."/>
            <person name="Shu S."/>
            <person name="Flowers D."/>
            <person name="Luo F."/>
            <person name="Wang Y."/>
            <person name="Xia P."/>
            <person name="Barry K."/>
            <person name="Daum C."/>
            <person name="Lipzen A."/>
            <person name="Yoshinaga Y."/>
            <person name="Schmutz J."/>
            <person name="Saski C."/>
            <person name="Vermerris W."/>
            <person name="Kresovich S."/>
        </authorList>
    </citation>
    <scope>NUCLEOTIDE SEQUENCE</scope>
</reference>
<evidence type="ECO:0000313" key="2">
    <source>
        <dbReference type="Proteomes" id="UP000807115"/>
    </source>
</evidence>
<name>A0A921UYZ5_SORBI</name>
<protein>
    <submittedName>
        <fullName evidence="1">Uncharacterized protein</fullName>
    </submittedName>
</protein>
<evidence type="ECO:0000313" key="1">
    <source>
        <dbReference type="EMBL" id="KAG0548605.1"/>
    </source>
</evidence>
<accession>A0A921UYZ5</accession>
<dbReference type="EMBL" id="CM027680">
    <property type="protein sequence ID" value="KAG0548605.1"/>
    <property type="molecule type" value="Genomic_DNA"/>
</dbReference>
<comment type="caution">
    <text evidence="1">The sequence shown here is derived from an EMBL/GenBank/DDBJ whole genome shotgun (WGS) entry which is preliminary data.</text>
</comment>
<dbReference type="PROSITE" id="PS51257">
    <property type="entry name" value="PROKAR_LIPOPROTEIN"/>
    <property type="match status" value="1"/>
</dbReference>
<reference evidence="1" key="1">
    <citation type="journal article" date="2019" name="BMC Genomics">
        <title>A new reference genome for Sorghum bicolor reveals high levels of sequence similarity between sweet and grain genotypes: implications for the genetics of sugar metabolism.</title>
        <authorList>
            <person name="Cooper E.A."/>
            <person name="Brenton Z.W."/>
            <person name="Flinn B.S."/>
            <person name="Jenkins J."/>
            <person name="Shu S."/>
            <person name="Flowers D."/>
            <person name="Luo F."/>
            <person name="Wang Y."/>
            <person name="Xia P."/>
            <person name="Barry K."/>
            <person name="Daum C."/>
            <person name="Lipzen A."/>
            <person name="Yoshinaga Y."/>
            <person name="Schmutz J."/>
            <person name="Saski C."/>
            <person name="Vermerris W."/>
            <person name="Kresovich S."/>
        </authorList>
    </citation>
    <scope>NUCLEOTIDE SEQUENCE</scope>
</reference>